<gene>
    <name evidence="2" type="ORF">KCQ71_00780</name>
</gene>
<sequence length="461" mass="48987">MNQQPNPFHAMHRATSRRSFLGLGLAATAGLATASCSSDGNDTTDGGVTGDVVFWHPYGQETRQAELQVAFDIFEEEHPGARVQAEYVPFGDLPLRWPAAQQGGTLPDLMINIPENILPMHIAGVIDTDALGSLVEELGGEPFFAPGFLDKNGRYQGDTFAIPHYAHNRLMLYRSDRLAAAGLEVPETLADVEECAAAMNNPPDFFGWTMPLSQNDIGGGYLLWMITRSNGGSLVDPEGNQFWASDEVRAAADYLGRIASQYGPTSAATTAIGDTFNRFHDGTASMVVDTAANIAVANSTEGLDPELVASLNGTHIPAGTQPGHMVGSVAMTIPVDANVAAAHELAKVLYRPEVHLDFLLSIPMFHFPATTNIDTDAFFGEPLIAQYKDTVVAQTLAGIDEGSVAGFEDGPNPFIGPILDAKISEVMIQDIAFGGMGVDAALEKAAAAADEIVARIQSQIS</sequence>
<dbReference type="InterPro" id="IPR006059">
    <property type="entry name" value="SBP"/>
</dbReference>
<dbReference type="RefSeq" id="WP_223401755.1">
    <property type="nucleotide sequence ID" value="NZ_JAGSHT010000001.1"/>
</dbReference>
<dbReference type="EMBL" id="JAGSHT010000001">
    <property type="protein sequence ID" value="MBZ2194671.1"/>
    <property type="molecule type" value="Genomic_DNA"/>
</dbReference>
<evidence type="ECO:0000256" key="1">
    <source>
        <dbReference type="SAM" id="SignalP"/>
    </source>
</evidence>
<feature type="signal peptide" evidence="1">
    <location>
        <begin position="1"/>
        <end position="34"/>
    </location>
</feature>
<feature type="chain" id="PRO_5046033176" evidence="1">
    <location>
        <begin position="35"/>
        <end position="461"/>
    </location>
</feature>
<dbReference type="Pfam" id="PF01547">
    <property type="entry name" value="SBP_bac_1"/>
    <property type="match status" value="1"/>
</dbReference>
<organism evidence="2 3">
    <name type="scientific">Occultella gossypii</name>
    <dbReference type="NCBI Taxonomy" id="2800820"/>
    <lineage>
        <taxon>Bacteria</taxon>
        <taxon>Bacillati</taxon>
        <taxon>Actinomycetota</taxon>
        <taxon>Actinomycetes</taxon>
        <taxon>Micrococcales</taxon>
        <taxon>Ruaniaceae</taxon>
        <taxon>Occultella</taxon>
    </lineage>
</organism>
<dbReference type="Gene3D" id="3.40.190.10">
    <property type="entry name" value="Periplasmic binding protein-like II"/>
    <property type="match status" value="1"/>
</dbReference>
<name>A0ABS7S2V5_9MICO</name>
<dbReference type="Proteomes" id="UP000826651">
    <property type="component" value="Unassembled WGS sequence"/>
</dbReference>
<dbReference type="PANTHER" id="PTHR43649:SF12">
    <property type="entry name" value="DIACETYLCHITOBIOSE BINDING PROTEIN DASA"/>
    <property type="match status" value="1"/>
</dbReference>
<keyword evidence="1" id="KW-0732">Signal</keyword>
<dbReference type="InterPro" id="IPR050490">
    <property type="entry name" value="Bact_solute-bd_prot1"/>
</dbReference>
<dbReference type="PROSITE" id="PS51318">
    <property type="entry name" value="TAT"/>
    <property type="match status" value="1"/>
</dbReference>
<proteinExistence type="predicted"/>
<keyword evidence="3" id="KW-1185">Reference proteome</keyword>
<reference evidence="2 3" key="1">
    <citation type="submission" date="2021-04" db="EMBL/GenBank/DDBJ databases">
        <title>Ruania sp. nov., isolated from sandy soil of mangrove forest.</title>
        <authorList>
            <person name="Ge X."/>
            <person name="Huang R."/>
            <person name="Liu W."/>
        </authorList>
    </citation>
    <scope>NUCLEOTIDE SEQUENCE [LARGE SCALE GENOMIC DNA]</scope>
    <source>
        <strain evidence="2 3">N2-46</strain>
    </source>
</reference>
<dbReference type="PANTHER" id="PTHR43649">
    <property type="entry name" value="ARABINOSE-BINDING PROTEIN-RELATED"/>
    <property type="match status" value="1"/>
</dbReference>
<protein>
    <submittedName>
        <fullName evidence="2">Extracellular solute-binding protein</fullName>
    </submittedName>
</protein>
<dbReference type="SUPFAM" id="SSF53850">
    <property type="entry name" value="Periplasmic binding protein-like II"/>
    <property type="match status" value="1"/>
</dbReference>
<comment type="caution">
    <text evidence="2">The sequence shown here is derived from an EMBL/GenBank/DDBJ whole genome shotgun (WGS) entry which is preliminary data.</text>
</comment>
<accession>A0ABS7S2V5</accession>
<evidence type="ECO:0000313" key="3">
    <source>
        <dbReference type="Proteomes" id="UP000826651"/>
    </source>
</evidence>
<evidence type="ECO:0000313" key="2">
    <source>
        <dbReference type="EMBL" id="MBZ2194671.1"/>
    </source>
</evidence>
<dbReference type="InterPro" id="IPR006311">
    <property type="entry name" value="TAT_signal"/>
</dbReference>